<feature type="region of interest" description="Disordered" evidence="2">
    <location>
        <begin position="49"/>
        <end position="69"/>
    </location>
</feature>
<reference evidence="3" key="1">
    <citation type="submission" date="2019-08" db="EMBL/GenBank/DDBJ databases">
        <authorList>
            <person name="Kucharzyk K."/>
            <person name="Murdoch R.W."/>
            <person name="Higgins S."/>
            <person name="Loffler F."/>
        </authorList>
    </citation>
    <scope>NUCLEOTIDE SEQUENCE</scope>
</reference>
<protein>
    <submittedName>
        <fullName evidence="3">Uncharacterized protein</fullName>
    </submittedName>
</protein>
<evidence type="ECO:0000313" key="3">
    <source>
        <dbReference type="EMBL" id="MPM70763.1"/>
    </source>
</evidence>
<dbReference type="EMBL" id="VSSQ01023673">
    <property type="protein sequence ID" value="MPM70763.1"/>
    <property type="molecule type" value="Genomic_DNA"/>
</dbReference>
<evidence type="ECO:0000256" key="2">
    <source>
        <dbReference type="SAM" id="MobiDB-lite"/>
    </source>
</evidence>
<name>A0A645C607_9ZZZZ</name>
<dbReference type="PANTHER" id="PTHR37300">
    <property type="entry name" value="UPF0291 PROTEIN CBO2609/CLC_2481"/>
    <property type="match status" value="1"/>
</dbReference>
<dbReference type="Gene3D" id="1.10.287.540">
    <property type="entry name" value="Helix hairpin bin"/>
    <property type="match status" value="1"/>
</dbReference>
<dbReference type="AlphaFoldDB" id="A0A645C607"/>
<sequence>MITPEVIARINELAKKQRECSLSQEELDEQTRLRRLYIDNIKNQIKQHLGPAEEPAHSKGCSCGCHAKH</sequence>
<keyword evidence="1" id="KW-0963">Cytoplasm</keyword>
<dbReference type="InterPro" id="IPR009242">
    <property type="entry name" value="DUF896"/>
</dbReference>
<proteinExistence type="predicted"/>
<dbReference type="SUPFAM" id="SSF158221">
    <property type="entry name" value="YnzC-like"/>
    <property type="match status" value="1"/>
</dbReference>
<dbReference type="Pfam" id="PF05979">
    <property type="entry name" value="DUF896"/>
    <property type="match status" value="1"/>
</dbReference>
<gene>
    <name evidence="3" type="ORF">SDC9_117723</name>
</gene>
<organism evidence="3">
    <name type="scientific">bioreactor metagenome</name>
    <dbReference type="NCBI Taxonomy" id="1076179"/>
    <lineage>
        <taxon>unclassified sequences</taxon>
        <taxon>metagenomes</taxon>
        <taxon>ecological metagenomes</taxon>
    </lineage>
</organism>
<evidence type="ECO:0000256" key="1">
    <source>
        <dbReference type="ARBA" id="ARBA00022490"/>
    </source>
</evidence>
<comment type="caution">
    <text evidence="3">The sequence shown here is derived from an EMBL/GenBank/DDBJ whole genome shotgun (WGS) entry which is preliminary data.</text>
</comment>
<dbReference type="PANTHER" id="PTHR37300:SF1">
    <property type="entry name" value="UPF0291 PROTEIN YNZC"/>
    <property type="match status" value="1"/>
</dbReference>
<accession>A0A645C607</accession>